<accession>A0A6A6IGT3</accession>
<proteinExistence type="predicted"/>
<dbReference type="GO" id="GO:0004672">
    <property type="term" value="F:protein kinase activity"/>
    <property type="evidence" value="ECO:0007669"/>
    <property type="project" value="InterPro"/>
</dbReference>
<keyword evidence="3" id="KW-0418">Kinase</keyword>
<dbReference type="AlphaFoldDB" id="A0A6A6IGT3"/>
<dbReference type="PANTHER" id="PTHR44305:SF24">
    <property type="entry name" value="TYROSINE-PROTEIN KINASE C03B1.5-RELATED"/>
    <property type="match status" value="1"/>
</dbReference>
<dbReference type="InterPro" id="IPR000719">
    <property type="entry name" value="Prot_kinase_dom"/>
</dbReference>
<organism evidence="3 4">
    <name type="scientific">Trematosphaeria pertusa</name>
    <dbReference type="NCBI Taxonomy" id="390896"/>
    <lineage>
        <taxon>Eukaryota</taxon>
        <taxon>Fungi</taxon>
        <taxon>Dikarya</taxon>
        <taxon>Ascomycota</taxon>
        <taxon>Pezizomycotina</taxon>
        <taxon>Dothideomycetes</taxon>
        <taxon>Pleosporomycetidae</taxon>
        <taxon>Pleosporales</taxon>
        <taxon>Massarineae</taxon>
        <taxon>Trematosphaeriaceae</taxon>
        <taxon>Trematosphaeria</taxon>
    </lineage>
</organism>
<evidence type="ECO:0000313" key="4">
    <source>
        <dbReference type="Proteomes" id="UP000800094"/>
    </source>
</evidence>
<protein>
    <submittedName>
        <fullName evidence="3">Kinase-like protein</fullName>
    </submittedName>
</protein>
<feature type="region of interest" description="Disordered" evidence="1">
    <location>
        <begin position="1"/>
        <end position="43"/>
    </location>
</feature>
<reference evidence="3" key="1">
    <citation type="journal article" date="2020" name="Stud. Mycol.">
        <title>101 Dothideomycetes genomes: a test case for predicting lifestyles and emergence of pathogens.</title>
        <authorList>
            <person name="Haridas S."/>
            <person name="Albert R."/>
            <person name="Binder M."/>
            <person name="Bloem J."/>
            <person name="Labutti K."/>
            <person name="Salamov A."/>
            <person name="Andreopoulos B."/>
            <person name="Baker S."/>
            <person name="Barry K."/>
            <person name="Bills G."/>
            <person name="Bluhm B."/>
            <person name="Cannon C."/>
            <person name="Castanera R."/>
            <person name="Culley D."/>
            <person name="Daum C."/>
            <person name="Ezra D."/>
            <person name="Gonzalez J."/>
            <person name="Henrissat B."/>
            <person name="Kuo A."/>
            <person name="Liang C."/>
            <person name="Lipzen A."/>
            <person name="Lutzoni F."/>
            <person name="Magnuson J."/>
            <person name="Mondo S."/>
            <person name="Nolan M."/>
            <person name="Ohm R."/>
            <person name="Pangilinan J."/>
            <person name="Park H.-J."/>
            <person name="Ramirez L."/>
            <person name="Alfaro M."/>
            <person name="Sun H."/>
            <person name="Tritt A."/>
            <person name="Yoshinaga Y."/>
            <person name="Zwiers L.-H."/>
            <person name="Turgeon B."/>
            <person name="Goodwin S."/>
            <person name="Spatafora J."/>
            <person name="Crous P."/>
            <person name="Grigoriev I."/>
        </authorList>
    </citation>
    <scope>NUCLEOTIDE SEQUENCE</scope>
    <source>
        <strain evidence="3">CBS 122368</strain>
    </source>
</reference>
<evidence type="ECO:0000256" key="1">
    <source>
        <dbReference type="SAM" id="MobiDB-lite"/>
    </source>
</evidence>
<name>A0A6A6IGT3_9PLEO</name>
<dbReference type="PROSITE" id="PS50011">
    <property type="entry name" value="PROTEIN_KINASE_DOM"/>
    <property type="match status" value="1"/>
</dbReference>
<dbReference type="EMBL" id="ML987194">
    <property type="protein sequence ID" value="KAF2249626.1"/>
    <property type="molecule type" value="Genomic_DNA"/>
</dbReference>
<dbReference type="SUPFAM" id="SSF56112">
    <property type="entry name" value="Protein kinase-like (PK-like)"/>
    <property type="match status" value="1"/>
</dbReference>
<dbReference type="PROSITE" id="PS00108">
    <property type="entry name" value="PROTEIN_KINASE_ST"/>
    <property type="match status" value="1"/>
</dbReference>
<gene>
    <name evidence="3" type="ORF">BU26DRAFT_592891</name>
</gene>
<feature type="compositionally biased region" description="Basic and acidic residues" evidence="1">
    <location>
        <begin position="549"/>
        <end position="563"/>
    </location>
</feature>
<dbReference type="Proteomes" id="UP000800094">
    <property type="component" value="Unassembled WGS sequence"/>
</dbReference>
<dbReference type="GeneID" id="54588184"/>
<feature type="region of interest" description="Disordered" evidence="1">
    <location>
        <begin position="521"/>
        <end position="572"/>
    </location>
</feature>
<dbReference type="InterPro" id="IPR053083">
    <property type="entry name" value="TF_kinase-domain_protein"/>
</dbReference>
<dbReference type="SMART" id="SM00220">
    <property type="entry name" value="S_TKc"/>
    <property type="match status" value="1"/>
</dbReference>
<keyword evidence="4" id="KW-1185">Reference proteome</keyword>
<dbReference type="OrthoDB" id="4062651at2759"/>
<dbReference type="InterPro" id="IPR011009">
    <property type="entry name" value="Kinase-like_dom_sf"/>
</dbReference>
<dbReference type="PANTHER" id="PTHR44305">
    <property type="entry name" value="SI:DKEY-192D15.2-RELATED"/>
    <property type="match status" value="1"/>
</dbReference>
<dbReference type="GO" id="GO:0005524">
    <property type="term" value="F:ATP binding"/>
    <property type="evidence" value="ECO:0007669"/>
    <property type="project" value="InterPro"/>
</dbReference>
<dbReference type="InterPro" id="IPR008271">
    <property type="entry name" value="Ser/Thr_kinase_AS"/>
</dbReference>
<dbReference type="CDD" id="cd00180">
    <property type="entry name" value="PKc"/>
    <property type="match status" value="1"/>
</dbReference>
<sequence>MSVAKEQESEKKGPESKEKGPEPEKQDPKPEKKELRSKKKRPDLYGLPMEDFIEKNDRNRFNWKEASKLKMSPNSTLERKLHNHARIVPDNESIRSPLVKGNTLGKSSGTRVYECWYDQDKPAYPRKLALKIFDYGRAEIPLENALVEVGIMEQINHCHVVSYVASYDMVYSDKTDNTLGIVMYPAGTDLRKILDEITKQLKETKEAPDRLRDEHQDHIRSFFGFFACLSKTLEYLHSAKTNVKHKDIKPDNIIVDEFSQPLITDFGISKRYPRAGEEVTSGGQKYTPRYVAPEVVNKSQMTGYESDVFSLGCVFLEMATLILGIPLGALYKHINMEKPQYYRKISLLQVWIESNLPKSNSWERSGLARDERDAICKVLPIIGKMVEANPDDRPKSHDLWQHFKSLYLYTKSKIACHSCEIQTEALKFPQDIEKDIETLPAPNIEDDIEPSGEPESPDVAGHLGGEEEVARDTAPPPPTDQRIPEPEEASPQRVTPLPPTVGKGVRFEEYENAADVRQQLSTDGTSPLHEDGRPATATPPLTDTEDDMGDKKASHATRAKESQSKAMRRAPTWVVANSAKNISHKSILVLDRDESHPQRMKISVGSTKMFEGECSPTL</sequence>
<keyword evidence="3" id="KW-0808">Transferase</keyword>
<feature type="compositionally biased region" description="Basic and acidic residues" evidence="1">
    <location>
        <begin position="1"/>
        <end position="34"/>
    </location>
</feature>
<dbReference type="RefSeq" id="XP_033684630.1">
    <property type="nucleotide sequence ID" value="XM_033834854.1"/>
</dbReference>
<feature type="compositionally biased region" description="Acidic residues" evidence="1">
    <location>
        <begin position="444"/>
        <end position="456"/>
    </location>
</feature>
<dbReference type="Gene3D" id="1.10.510.10">
    <property type="entry name" value="Transferase(Phosphotransferase) domain 1"/>
    <property type="match status" value="1"/>
</dbReference>
<feature type="domain" description="Protein kinase" evidence="2">
    <location>
        <begin position="98"/>
        <end position="408"/>
    </location>
</feature>
<evidence type="ECO:0000259" key="2">
    <source>
        <dbReference type="PROSITE" id="PS50011"/>
    </source>
</evidence>
<dbReference type="Pfam" id="PF00069">
    <property type="entry name" value="Pkinase"/>
    <property type="match status" value="1"/>
</dbReference>
<feature type="region of interest" description="Disordered" evidence="1">
    <location>
        <begin position="442"/>
        <end position="502"/>
    </location>
</feature>
<evidence type="ECO:0000313" key="3">
    <source>
        <dbReference type="EMBL" id="KAF2249626.1"/>
    </source>
</evidence>